<feature type="coiled-coil region" evidence="1">
    <location>
        <begin position="146"/>
        <end position="173"/>
    </location>
</feature>
<sequence length="190" mass="21611">MGQVALTEVGGLYGGERADVFGYRWGFDGGSIVVESKISRSDFLADRSKPHRNGQTAGMGTYRYYICPEGIIDIADLPNAWGLLWVNKRGHVKIKAGHVCCHISGYGVARQMSNFWRHDADLRFELDMLAHSLVRFGDPEEAKTMVRGATREVSRLANEVNKLNEELKRTRTDRFWLARYKEKYGELTHD</sequence>
<dbReference type="EMBL" id="CPXJ01000081">
    <property type="protein sequence ID" value="CNE62924.1"/>
    <property type="molecule type" value="Genomic_DNA"/>
</dbReference>
<organism evidence="2 3">
    <name type="scientific">Yersinia enterocolitica</name>
    <dbReference type="NCBI Taxonomy" id="630"/>
    <lineage>
        <taxon>Bacteria</taxon>
        <taxon>Pseudomonadati</taxon>
        <taxon>Pseudomonadota</taxon>
        <taxon>Gammaproteobacteria</taxon>
        <taxon>Enterobacterales</taxon>
        <taxon>Yersiniaceae</taxon>
        <taxon>Yersinia</taxon>
    </lineage>
</organism>
<evidence type="ECO:0000313" key="2">
    <source>
        <dbReference type="EMBL" id="CNE62924.1"/>
    </source>
</evidence>
<keyword evidence="3" id="KW-1185">Reference proteome</keyword>
<name>A0ABM9SHD8_YEREN</name>
<keyword evidence="1" id="KW-0175">Coiled coil</keyword>
<reference evidence="2 3" key="1">
    <citation type="submission" date="2015-03" db="EMBL/GenBank/DDBJ databases">
        <authorList>
            <consortium name="Pathogen Informatics"/>
            <person name="Murphy D."/>
        </authorList>
    </citation>
    <scope>NUCLEOTIDE SEQUENCE [LARGE SCALE GENOMIC DNA]</scope>
    <source>
        <strain evidence="2 3">IP05342</strain>
    </source>
</reference>
<evidence type="ECO:0000256" key="1">
    <source>
        <dbReference type="SAM" id="Coils"/>
    </source>
</evidence>
<protein>
    <recommendedName>
        <fullName evidence="4">Adenylosuccinate synthase</fullName>
    </recommendedName>
</protein>
<evidence type="ECO:0000313" key="3">
    <source>
        <dbReference type="Proteomes" id="UP000041601"/>
    </source>
</evidence>
<gene>
    <name evidence="2" type="ORF">ERS137959_04290</name>
</gene>
<dbReference type="Proteomes" id="UP000041601">
    <property type="component" value="Unassembled WGS sequence"/>
</dbReference>
<evidence type="ECO:0008006" key="4">
    <source>
        <dbReference type="Google" id="ProtNLM"/>
    </source>
</evidence>
<comment type="caution">
    <text evidence="2">The sequence shown here is derived from an EMBL/GenBank/DDBJ whole genome shotgun (WGS) entry which is preliminary data.</text>
</comment>
<accession>A0ABM9SHD8</accession>
<proteinExistence type="predicted"/>
<dbReference type="RefSeq" id="WP_229765329.1">
    <property type="nucleotide sequence ID" value="NZ_CP139468.1"/>
</dbReference>